<organism evidence="1 2">
    <name type="scientific">Rattus norvegicus</name>
    <name type="common">Rat</name>
    <dbReference type="NCBI Taxonomy" id="10116"/>
    <lineage>
        <taxon>Eukaryota</taxon>
        <taxon>Metazoa</taxon>
        <taxon>Chordata</taxon>
        <taxon>Craniata</taxon>
        <taxon>Vertebrata</taxon>
        <taxon>Euteleostomi</taxon>
        <taxon>Mammalia</taxon>
        <taxon>Eutheria</taxon>
        <taxon>Euarchontoglires</taxon>
        <taxon>Glires</taxon>
        <taxon>Rodentia</taxon>
        <taxon>Myomorpha</taxon>
        <taxon>Muroidea</taxon>
        <taxon>Muridae</taxon>
        <taxon>Murinae</taxon>
        <taxon>Rattus</taxon>
    </lineage>
</organism>
<gene>
    <name evidence="1" type="ORF">rCG_52815</name>
</gene>
<accession>A6IQS5</accession>
<evidence type="ECO:0000313" key="2">
    <source>
        <dbReference type="Proteomes" id="UP000234681"/>
    </source>
</evidence>
<protein>
    <submittedName>
        <fullName evidence="1">RCG52815</fullName>
    </submittedName>
</protein>
<evidence type="ECO:0000313" key="1">
    <source>
        <dbReference type="EMBL" id="EDM11078.1"/>
    </source>
</evidence>
<name>A6IQS5_RAT</name>
<sequence>MQKCLHDILIVSKDGFSCRLHGCLLPLLTPHPEMPQIITPSS</sequence>
<reference evidence="2" key="1">
    <citation type="submission" date="2005-09" db="EMBL/GenBank/DDBJ databases">
        <authorList>
            <person name="Mural R.J."/>
            <person name="Li P.W."/>
            <person name="Adams M.D."/>
            <person name="Amanatides P.G."/>
            <person name="Baden-Tillson H."/>
            <person name="Barnstead M."/>
            <person name="Chin S.H."/>
            <person name="Dew I."/>
            <person name="Evans C.A."/>
            <person name="Ferriera S."/>
            <person name="Flanigan M."/>
            <person name="Fosler C."/>
            <person name="Glodek A."/>
            <person name="Gu Z."/>
            <person name="Holt R.A."/>
            <person name="Jennings D."/>
            <person name="Kraft C.L."/>
            <person name="Lu F."/>
            <person name="Nguyen T."/>
            <person name="Nusskern D.R."/>
            <person name="Pfannkoch C.M."/>
            <person name="Sitter C."/>
            <person name="Sutton G.G."/>
            <person name="Venter J.C."/>
            <person name="Wang Z."/>
            <person name="Woodage T."/>
            <person name="Zheng X.H."/>
            <person name="Zhong F."/>
        </authorList>
    </citation>
    <scope>NUCLEOTIDE SEQUENCE [LARGE SCALE GENOMIC DNA]</scope>
    <source>
        <strain>BN</strain>
        <strain evidence="2">Sprague-Dawley</strain>
    </source>
</reference>
<dbReference type="Proteomes" id="UP000234681">
    <property type="component" value="Chromosome 11"/>
</dbReference>
<dbReference type="AlphaFoldDB" id="A6IQS5"/>
<dbReference type="EMBL" id="CH473967">
    <property type="protein sequence ID" value="EDM11078.1"/>
    <property type="molecule type" value="Genomic_DNA"/>
</dbReference>
<proteinExistence type="predicted"/>